<name>A0A6G2DY29_STREE</name>
<proteinExistence type="predicted"/>
<feature type="transmembrane region" description="Helical" evidence="1">
    <location>
        <begin position="121"/>
        <end position="139"/>
    </location>
</feature>
<comment type="caution">
    <text evidence="2">The sequence shown here is derived from an EMBL/GenBank/DDBJ whole genome shotgun (WGS) entry which is preliminary data.</text>
</comment>
<keyword evidence="1" id="KW-1133">Transmembrane helix</keyword>
<feature type="transmembrane region" description="Helical" evidence="1">
    <location>
        <begin position="77"/>
        <end position="101"/>
    </location>
</feature>
<protein>
    <submittedName>
        <fullName evidence="2">Polymerase</fullName>
    </submittedName>
</protein>
<organism evidence="2 3">
    <name type="scientific">Streptococcus pneumoniae</name>
    <dbReference type="NCBI Taxonomy" id="1313"/>
    <lineage>
        <taxon>Bacteria</taxon>
        <taxon>Bacillati</taxon>
        <taxon>Bacillota</taxon>
        <taxon>Bacilli</taxon>
        <taxon>Lactobacillales</taxon>
        <taxon>Streptococcaceae</taxon>
        <taxon>Streptococcus</taxon>
    </lineage>
</organism>
<evidence type="ECO:0000256" key="1">
    <source>
        <dbReference type="SAM" id="Phobius"/>
    </source>
</evidence>
<dbReference type="AlphaFoldDB" id="A0A6G2DY29"/>
<feature type="non-terminal residue" evidence="2">
    <location>
        <position position="1"/>
    </location>
</feature>
<feature type="non-terminal residue" evidence="2">
    <location>
        <position position="140"/>
    </location>
</feature>
<accession>A0A6G2DY29</accession>
<reference evidence="2 3" key="1">
    <citation type="submission" date="2019-11" db="EMBL/GenBank/DDBJ databases">
        <title>Growth characteristics of pneumococcus vary with the chemical composition of the capsule and with environmental conditions.</title>
        <authorList>
            <person name="Tothpal A."/>
            <person name="Desobry K."/>
            <person name="Joshi S."/>
            <person name="Wyllie A.L."/>
            <person name="Weinberger D.M."/>
        </authorList>
    </citation>
    <scope>NUCLEOTIDE SEQUENCE [LARGE SCALE GENOMIC DNA]</scope>
    <source>
        <strain evidence="3">pnumococcus23A</strain>
    </source>
</reference>
<dbReference type="EMBL" id="WNHS01000334">
    <property type="protein sequence ID" value="MTW25574.1"/>
    <property type="molecule type" value="Genomic_DNA"/>
</dbReference>
<gene>
    <name evidence="2" type="ORF">GM537_12315</name>
</gene>
<feature type="transmembrane region" description="Helical" evidence="1">
    <location>
        <begin position="42"/>
        <end position="65"/>
    </location>
</feature>
<evidence type="ECO:0000313" key="2">
    <source>
        <dbReference type="EMBL" id="MTW25574.1"/>
    </source>
</evidence>
<dbReference type="Proteomes" id="UP000490982">
    <property type="component" value="Unassembled WGS sequence"/>
</dbReference>
<feature type="transmembrane region" description="Helical" evidence="1">
    <location>
        <begin position="12"/>
        <end position="30"/>
    </location>
</feature>
<keyword evidence="1" id="KW-0812">Transmembrane</keyword>
<sequence length="140" mass="16197">AVLCLNNYRYTTSGMRFCMAVALMMLLLYLESKKGYTSLKTTIWYLLPVGIHSAVIYFIGLRFLFPLIKKVTLAKSLFVLLGFPVLFNLVPWLANLIGWTYLQSFIRKIEVYSDNSSYSQFFNTTLTMRLYVGIVLMVLF</sequence>
<evidence type="ECO:0000313" key="3">
    <source>
        <dbReference type="Proteomes" id="UP000490982"/>
    </source>
</evidence>
<keyword evidence="1" id="KW-0472">Membrane</keyword>